<evidence type="ECO:0000313" key="4">
    <source>
        <dbReference type="Proteomes" id="UP000275719"/>
    </source>
</evidence>
<dbReference type="PANTHER" id="PTHR42852:SF13">
    <property type="entry name" value="PROTEIN DIPZ"/>
    <property type="match status" value="1"/>
</dbReference>
<reference evidence="3 4" key="1">
    <citation type="submission" date="2018-11" db="EMBL/GenBank/DDBJ databases">
        <title>Flavobacterium sp. nov., YIM 102701-2 draft genome.</title>
        <authorList>
            <person name="Li G."/>
            <person name="Jiang Y."/>
        </authorList>
    </citation>
    <scope>NUCLEOTIDE SEQUENCE [LARGE SCALE GENOMIC DNA]</scope>
    <source>
        <strain evidence="3 4">YIM 102701-2</strain>
    </source>
</reference>
<dbReference type="PROSITE" id="PS51352">
    <property type="entry name" value="THIOREDOXIN_2"/>
    <property type="match status" value="1"/>
</dbReference>
<dbReference type="InterPro" id="IPR000866">
    <property type="entry name" value="AhpC/TSA"/>
</dbReference>
<dbReference type="InterPro" id="IPR050553">
    <property type="entry name" value="Thioredoxin_ResA/DsbE_sf"/>
</dbReference>
<feature type="domain" description="Thioredoxin" evidence="2">
    <location>
        <begin position="12"/>
        <end position="163"/>
    </location>
</feature>
<gene>
    <name evidence="3" type="ORF">EG240_01865</name>
</gene>
<dbReference type="EMBL" id="RQVQ01000003">
    <property type="protein sequence ID" value="RRJ92786.1"/>
    <property type="molecule type" value="Genomic_DNA"/>
</dbReference>
<dbReference type="GO" id="GO:0016209">
    <property type="term" value="F:antioxidant activity"/>
    <property type="evidence" value="ECO:0007669"/>
    <property type="project" value="InterPro"/>
</dbReference>
<protein>
    <submittedName>
        <fullName evidence="3">TlpA family protein disulfide reductase</fullName>
    </submittedName>
</protein>
<dbReference type="AlphaFoldDB" id="A0A3P3WFG9"/>
<comment type="caution">
    <text evidence="3">The sequence shown here is derived from an EMBL/GenBank/DDBJ whole genome shotgun (WGS) entry which is preliminary data.</text>
</comment>
<dbReference type="InterPro" id="IPR017937">
    <property type="entry name" value="Thioredoxin_CS"/>
</dbReference>
<sequence>MNKYLIILSSLFFLACKTENKETQKIEMGKHETVFKHFEKDNDTLYVVNFWATWCAPCVEEMPHFTKANETFKDKKFKMILISLDRSKDFETKMKPFIKDNNIVADTYLLDDNTRMNTWIPLINKQWDGQIPVTAFYKNGKQIGFVPNTLNYETLEQIIKQNL</sequence>
<dbReference type="Proteomes" id="UP000275719">
    <property type="component" value="Unassembled WGS sequence"/>
</dbReference>
<dbReference type="OrthoDB" id="9815205at2"/>
<dbReference type="PROSITE" id="PS51257">
    <property type="entry name" value="PROKAR_LIPOPROTEIN"/>
    <property type="match status" value="1"/>
</dbReference>
<dbReference type="Pfam" id="PF00578">
    <property type="entry name" value="AhpC-TSA"/>
    <property type="match status" value="1"/>
</dbReference>
<dbReference type="InterPro" id="IPR036249">
    <property type="entry name" value="Thioredoxin-like_sf"/>
</dbReference>
<dbReference type="CDD" id="cd02966">
    <property type="entry name" value="TlpA_like_family"/>
    <property type="match status" value="1"/>
</dbReference>
<dbReference type="Gene3D" id="3.40.30.10">
    <property type="entry name" value="Glutaredoxin"/>
    <property type="match status" value="1"/>
</dbReference>
<evidence type="ECO:0000313" key="3">
    <source>
        <dbReference type="EMBL" id="RRJ92786.1"/>
    </source>
</evidence>
<dbReference type="PANTHER" id="PTHR42852">
    <property type="entry name" value="THIOL:DISULFIDE INTERCHANGE PROTEIN DSBE"/>
    <property type="match status" value="1"/>
</dbReference>
<dbReference type="PROSITE" id="PS00194">
    <property type="entry name" value="THIOREDOXIN_1"/>
    <property type="match status" value="1"/>
</dbReference>
<accession>A0A3P3WFG9</accession>
<dbReference type="SUPFAM" id="SSF52833">
    <property type="entry name" value="Thioredoxin-like"/>
    <property type="match status" value="1"/>
</dbReference>
<evidence type="ECO:0000256" key="1">
    <source>
        <dbReference type="ARBA" id="ARBA00023284"/>
    </source>
</evidence>
<dbReference type="RefSeq" id="WP_125016830.1">
    <property type="nucleotide sequence ID" value="NZ_RQVQ01000003.1"/>
</dbReference>
<proteinExistence type="predicted"/>
<evidence type="ECO:0000259" key="2">
    <source>
        <dbReference type="PROSITE" id="PS51352"/>
    </source>
</evidence>
<name>A0A3P3WFG9_9FLAO</name>
<keyword evidence="4" id="KW-1185">Reference proteome</keyword>
<dbReference type="GO" id="GO:0016491">
    <property type="term" value="F:oxidoreductase activity"/>
    <property type="evidence" value="ECO:0007669"/>
    <property type="project" value="InterPro"/>
</dbReference>
<keyword evidence="1" id="KW-0676">Redox-active center</keyword>
<organism evidence="3 4">
    <name type="scientific">Paenimyroides tangerinum</name>
    <dbReference type="NCBI Taxonomy" id="2488728"/>
    <lineage>
        <taxon>Bacteria</taxon>
        <taxon>Pseudomonadati</taxon>
        <taxon>Bacteroidota</taxon>
        <taxon>Flavobacteriia</taxon>
        <taxon>Flavobacteriales</taxon>
        <taxon>Flavobacteriaceae</taxon>
        <taxon>Paenimyroides</taxon>
    </lineage>
</organism>
<dbReference type="InterPro" id="IPR013766">
    <property type="entry name" value="Thioredoxin_domain"/>
</dbReference>